<feature type="compositionally biased region" description="Low complexity" evidence="1">
    <location>
        <begin position="9"/>
        <end position="30"/>
    </location>
</feature>
<evidence type="ECO:0000313" key="4">
    <source>
        <dbReference type="Proteomes" id="UP001189429"/>
    </source>
</evidence>
<keyword evidence="2" id="KW-1133">Transmembrane helix</keyword>
<dbReference type="Proteomes" id="UP001189429">
    <property type="component" value="Unassembled WGS sequence"/>
</dbReference>
<comment type="caution">
    <text evidence="3">The sequence shown here is derived from an EMBL/GenBank/DDBJ whole genome shotgun (WGS) entry which is preliminary data.</text>
</comment>
<evidence type="ECO:0000256" key="1">
    <source>
        <dbReference type="SAM" id="MobiDB-lite"/>
    </source>
</evidence>
<gene>
    <name evidence="3" type="ORF">PCOR1329_LOCUS78653</name>
</gene>
<feature type="compositionally biased region" description="Acidic residues" evidence="1">
    <location>
        <begin position="503"/>
        <end position="512"/>
    </location>
</feature>
<dbReference type="EMBL" id="CAUYUJ010020988">
    <property type="protein sequence ID" value="CAK0901836.1"/>
    <property type="molecule type" value="Genomic_DNA"/>
</dbReference>
<proteinExistence type="predicted"/>
<protein>
    <submittedName>
        <fullName evidence="3">Uncharacterized protein</fullName>
    </submittedName>
</protein>
<sequence length="512" mass="53610">MSSTNTGYATSMTNTSASSSSTSATTTSTTQTSTTTPVYAVISSVSLESSDGEDDLANAVAAYLADLFAVPLSWVVVTATLDDSVIRSTKWVFKFVIAAPIEQANQAFEVIEQIANDTTANNFEANLNTFFESQGLEVNEESLAVTAPELKIVTATVTTVSVSETSATATVSTVSVTETSMTVTITQTTATVTSTITVTTATMTSTTTWTTATMSSTTTVTTATMTTATESTTATLTTGTTMSSIATLTTATETATATKTTFSGTSTTPTTQTVRFAVVWSVSGSMSFSSDGKEEQLESAVAIALAAYFDVPLSMATVTATIDRRLMPGRELTISQLWTVVHRIIADEVTIGRVYDHAIELSDASNVTALGYFDELLMTALSNEGVDNSEPVQVIHAAPQREMITASTTATEESVLPTATAEEGDAAPTMTEQDREAAEVIVGITVSVGIFLGALAALLVRYCRRHRSPQRAQGEERQDVVMSADDPEPVGAPSPSPACSELGSDDASELSI</sequence>
<keyword evidence="2" id="KW-0472">Membrane</keyword>
<accession>A0ABN9XR97</accession>
<feature type="transmembrane region" description="Helical" evidence="2">
    <location>
        <begin position="440"/>
        <end position="460"/>
    </location>
</feature>
<evidence type="ECO:0000313" key="3">
    <source>
        <dbReference type="EMBL" id="CAK0901836.1"/>
    </source>
</evidence>
<evidence type="ECO:0000256" key="2">
    <source>
        <dbReference type="SAM" id="Phobius"/>
    </source>
</evidence>
<reference evidence="3" key="1">
    <citation type="submission" date="2023-10" db="EMBL/GenBank/DDBJ databases">
        <authorList>
            <person name="Chen Y."/>
            <person name="Shah S."/>
            <person name="Dougan E. K."/>
            <person name="Thang M."/>
            <person name="Chan C."/>
        </authorList>
    </citation>
    <scope>NUCLEOTIDE SEQUENCE [LARGE SCALE GENOMIC DNA]</scope>
</reference>
<keyword evidence="4" id="KW-1185">Reference proteome</keyword>
<organism evidence="3 4">
    <name type="scientific">Prorocentrum cordatum</name>
    <dbReference type="NCBI Taxonomy" id="2364126"/>
    <lineage>
        <taxon>Eukaryota</taxon>
        <taxon>Sar</taxon>
        <taxon>Alveolata</taxon>
        <taxon>Dinophyceae</taxon>
        <taxon>Prorocentrales</taxon>
        <taxon>Prorocentraceae</taxon>
        <taxon>Prorocentrum</taxon>
    </lineage>
</organism>
<keyword evidence="2" id="KW-0812">Transmembrane</keyword>
<name>A0ABN9XR97_9DINO</name>
<feature type="region of interest" description="Disordered" evidence="1">
    <location>
        <begin position="1"/>
        <end position="30"/>
    </location>
</feature>
<feature type="region of interest" description="Disordered" evidence="1">
    <location>
        <begin position="467"/>
        <end position="512"/>
    </location>
</feature>